<feature type="compositionally biased region" description="Low complexity" evidence="1">
    <location>
        <begin position="59"/>
        <end position="70"/>
    </location>
</feature>
<dbReference type="Proteomes" id="UP000269945">
    <property type="component" value="Unassembled WGS sequence"/>
</dbReference>
<feature type="region of interest" description="Disordered" evidence="1">
    <location>
        <begin position="1"/>
        <end position="20"/>
    </location>
</feature>
<feature type="compositionally biased region" description="Gly residues" evidence="1">
    <location>
        <begin position="1"/>
        <end position="15"/>
    </location>
</feature>
<keyword evidence="3" id="KW-1185">Reference proteome</keyword>
<evidence type="ECO:0000313" key="2">
    <source>
        <dbReference type="EMBL" id="VCX37744.1"/>
    </source>
</evidence>
<dbReference type="EMBL" id="CYRY02043386">
    <property type="protein sequence ID" value="VCX37744.1"/>
    <property type="molecule type" value="Genomic_DNA"/>
</dbReference>
<gene>
    <name evidence="2" type="ORF">BN2614_LOCUS3</name>
</gene>
<feature type="region of interest" description="Disordered" evidence="1">
    <location>
        <begin position="47"/>
        <end position="70"/>
    </location>
</feature>
<name>A0A9X9Q7H5_GULGU</name>
<comment type="caution">
    <text evidence="2">The sequence shown here is derived from an EMBL/GenBank/DDBJ whole genome shotgun (WGS) entry which is preliminary data.</text>
</comment>
<accession>A0A9X9Q7H5</accession>
<organism evidence="2 3">
    <name type="scientific">Gulo gulo</name>
    <name type="common">Wolverine</name>
    <name type="synonym">Gluton</name>
    <dbReference type="NCBI Taxonomy" id="48420"/>
    <lineage>
        <taxon>Eukaryota</taxon>
        <taxon>Metazoa</taxon>
        <taxon>Chordata</taxon>
        <taxon>Craniata</taxon>
        <taxon>Vertebrata</taxon>
        <taxon>Euteleostomi</taxon>
        <taxon>Mammalia</taxon>
        <taxon>Eutheria</taxon>
        <taxon>Laurasiatheria</taxon>
        <taxon>Carnivora</taxon>
        <taxon>Caniformia</taxon>
        <taxon>Musteloidea</taxon>
        <taxon>Mustelidae</taxon>
        <taxon>Guloninae</taxon>
        <taxon>Gulo</taxon>
    </lineage>
</organism>
<dbReference type="AlphaFoldDB" id="A0A9X9Q7H5"/>
<evidence type="ECO:0000256" key="1">
    <source>
        <dbReference type="SAM" id="MobiDB-lite"/>
    </source>
</evidence>
<protein>
    <submittedName>
        <fullName evidence="2">Uncharacterized protein</fullName>
    </submittedName>
</protein>
<reference evidence="2 3" key="1">
    <citation type="submission" date="2018-10" db="EMBL/GenBank/DDBJ databases">
        <authorList>
            <person name="Ekblom R."/>
            <person name="Jareborg N."/>
        </authorList>
    </citation>
    <scope>NUCLEOTIDE SEQUENCE [LARGE SCALE GENOMIC DNA]</scope>
    <source>
        <tissue evidence="2">Muscle</tissue>
    </source>
</reference>
<evidence type="ECO:0000313" key="3">
    <source>
        <dbReference type="Proteomes" id="UP000269945"/>
    </source>
</evidence>
<sequence>MGWGGGNDTQHGGGSFDVPFPLPDTDRLSLASVTWQRLSPGHVPQLLQSLLGLPPPRDGSPSGPESSSPSRLVMAIITLAVFTECC</sequence>
<proteinExistence type="predicted"/>